<dbReference type="GO" id="GO:0051959">
    <property type="term" value="F:dynein light intermediate chain binding"/>
    <property type="evidence" value="ECO:0007669"/>
    <property type="project" value="InterPro"/>
</dbReference>
<dbReference type="Gene3D" id="3.40.50.300">
    <property type="entry name" value="P-loop containing nucleotide triphosphate hydrolases"/>
    <property type="match status" value="1"/>
</dbReference>
<proteinExistence type="predicted"/>
<dbReference type="GO" id="GO:0045505">
    <property type="term" value="F:dynein intermediate chain binding"/>
    <property type="evidence" value="ECO:0007669"/>
    <property type="project" value="InterPro"/>
</dbReference>
<gene>
    <name evidence="3" type="primary">Dnah7-L8</name>
    <name evidence="3" type="ORF">Hamer_G030913</name>
</gene>
<dbReference type="GO" id="GO:0008569">
    <property type="term" value="F:minus-end-directed microtubule motor activity"/>
    <property type="evidence" value="ECO:0007669"/>
    <property type="project" value="InterPro"/>
</dbReference>
<dbReference type="Pfam" id="PF03028">
    <property type="entry name" value="Dynein_heavy"/>
    <property type="match status" value="1"/>
</dbReference>
<sequence>MQQGAEVGWWVVLQNCHLAESWMMRLEILCSQILQSDSTHPNFRLWLTSYPSPAFPVSLLQDGIKMTNEPPRGLRANLLKSYHNDPINDPEFFNSCHNQRPFQRLLYGLCFFHALIQERRNFGPLGWNVPYEFNESDIRISAKQLQESFGKDPDVGTFRPFLSQGTVEVDGVETPVTILRDSGCHQTLIKEGVVA</sequence>
<evidence type="ECO:0000259" key="2">
    <source>
        <dbReference type="Pfam" id="PF18198"/>
    </source>
</evidence>
<evidence type="ECO:0000313" key="3">
    <source>
        <dbReference type="EMBL" id="KAG7161159.1"/>
    </source>
</evidence>
<feature type="non-terminal residue" evidence="3">
    <location>
        <position position="1"/>
    </location>
</feature>
<accession>A0A8J5JU73</accession>
<protein>
    <submittedName>
        <fullName evidence="3">Dynein heavy chain 7 axonemal-like 8</fullName>
    </submittedName>
</protein>
<dbReference type="GO" id="GO:0007018">
    <property type="term" value="P:microtubule-based movement"/>
    <property type="evidence" value="ECO:0007669"/>
    <property type="project" value="InterPro"/>
</dbReference>
<dbReference type="InterPro" id="IPR026983">
    <property type="entry name" value="DHC"/>
</dbReference>
<feature type="domain" description="Dynein heavy chain region D6 P-loop" evidence="1">
    <location>
        <begin position="1"/>
        <end position="67"/>
    </location>
</feature>
<name>A0A8J5JU73_HOMAM</name>
<organism evidence="3 4">
    <name type="scientific">Homarus americanus</name>
    <name type="common">American lobster</name>
    <dbReference type="NCBI Taxonomy" id="6706"/>
    <lineage>
        <taxon>Eukaryota</taxon>
        <taxon>Metazoa</taxon>
        <taxon>Ecdysozoa</taxon>
        <taxon>Arthropoda</taxon>
        <taxon>Crustacea</taxon>
        <taxon>Multicrustacea</taxon>
        <taxon>Malacostraca</taxon>
        <taxon>Eumalacostraca</taxon>
        <taxon>Eucarida</taxon>
        <taxon>Decapoda</taxon>
        <taxon>Pleocyemata</taxon>
        <taxon>Astacidea</taxon>
        <taxon>Nephropoidea</taxon>
        <taxon>Nephropidae</taxon>
        <taxon>Homarus</taxon>
    </lineage>
</organism>
<keyword evidence="4" id="KW-1185">Reference proteome</keyword>
<dbReference type="InterPro" id="IPR042219">
    <property type="entry name" value="AAA_lid_11_sf"/>
</dbReference>
<dbReference type="Gene3D" id="1.10.8.720">
    <property type="entry name" value="Region D6 of dynein motor"/>
    <property type="match status" value="1"/>
</dbReference>
<evidence type="ECO:0000313" key="4">
    <source>
        <dbReference type="Proteomes" id="UP000747542"/>
    </source>
</evidence>
<comment type="caution">
    <text evidence="3">The sequence shown here is derived from an EMBL/GenBank/DDBJ whole genome shotgun (WGS) entry which is preliminary data.</text>
</comment>
<reference evidence="3" key="1">
    <citation type="journal article" date="2021" name="Sci. Adv.">
        <title>The American lobster genome reveals insights on longevity, neural, and immune adaptations.</title>
        <authorList>
            <person name="Polinski J.M."/>
            <person name="Zimin A.V."/>
            <person name="Clark K.F."/>
            <person name="Kohn A.B."/>
            <person name="Sadowski N."/>
            <person name="Timp W."/>
            <person name="Ptitsyn A."/>
            <person name="Khanna P."/>
            <person name="Romanova D.Y."/>
            <person name="Williams P."/>
            <person name="Greenwood S.J."/>
            <person name="Moroz L.L."/>
            <person name="Walt D.R."/>
            <person name="Bodnar A.G."/>
        </authorList>
    </citation>
    <scope>NUCLEOTIDE SEQUENCE</scope>
    <source>
        <strain evidence="3">GMGI-L3</strain>
    </source>
</reference>
<dbReference type="InterPro" id="IPR041658">
    <property type="entry name" value="AAA_lid_11"/>
</dbReference>
<dbReference type="Pfam" id="PF18198">
    <property type="entry name" value="AAA_lid_11"/>
    <property type="match status" value="1"/>
</dbReference>
<dbReference type="GO" id="GO:0030286">
    <property type="term" value="C:dynein complex"/>
    <property type="evidence" value="ECO:0007669"/>
    <property type="project" value="InterPro"/>
</dbReference>
<dbReference type="PANTHER" id="PTHR22878:SF72">
    <property type="entry name" value="DYNEIN HEAVY CHAIN 3, AXONEMAL"/>
    <property type="match status" value="1"/>
</dbReference>
<dbReference type="PANTHER" id="PTHR22878">
    <property type="entry name" value="DYNEIN HEAVY CHAIN 6, AXONEMAL-LIKE-RELATED"/>
    <property type="match status" value="1"/>
</dbReference>
<dbReference type="AlphaFoldDB" id="A0A8J5JU73"/>
<evidence type="ECO:0000259" key="1">
    <source>
        <dbReference type="Pfam" id="PF03028"/>
    </source>
</evidence>
<dbReference type="InterPro" id="IPR004273">
    <property type="entry name" value="Dynein_heavy_D6_P-loop"/>
</dbReference>
<dbReference type="InterPro" id="IPR027417">
    <property type="entry name" value="P-loop_NTPase"/>
</dbReference>
<dbReference type="Proteomes" id="UP000747542">
    <property type="component" value="Unassembled WGS sequence"/>
</dbReference>
<feature type="domain" description="Dynein heavy chain AAA lid" evidence="2">
    <location>
        <begin position="102"/>
        <end position="151"/>
    </location>
</feature>
<dbReference type="EMBL" id="JAHLQT010029705">
    <property type="protein sequence ID" value="KAG7161159.1"/>
    <property type="molecule type" value="Genomic_DNA"/>
</dbReference>